<dbReference type="InterPro" id="IPR013693">
    <property type="entry name" value="SpoIID/LytB_N"/>
</dbReference>
<dbReference type="RefSeq" id="WP_285152963.1">
    <property type="nucleotide sequence ID" value="NZ_JASSPP010000005.1"/>
</dbReference>
<feature type="signal peptide" evidence="1">
    <location>
        <begin position="1"/>
        <end position="20"/>
    </location>
</feature>
<proteinExistence type="predicted"/>
<evidence type="ECO:0000256" key="1">
    <source>
        <dbReference type="SAM" id="SignalP"/>
    </source>
</evidence>
<accession>A0ABT7HKM5</accession>
<sequence length="292" mass="33021">MKNIVLTLLFTTLISCSAIGNTNQINNFEISNGEEPKIRVKISNINNEYRGDLYNINGLNINEVMLEEYLYSVVASEMPRSFGIEALKAQAIAARTYAIYSMGIKGEKIFDVYDTERSQAYKGIMVENEKAKEAVDSTRGLILTYEGKPIEALYTSSCGGKTLSAKQYFGKEIPYLQSVEDFSSDKNWKNSIKFEDLKSKLGITSETIVGLDDFIYFDNDILTKKQLKIKLGLPSPIYDIELKDGIIYFKGMGYGHCVGMSQYGSNYLAKNGYTYDEILKHYYKGVKIKKVY</sequence>
<comment type="caution">
    <text evidence="3">The sequence shown here is derived from an EMBL/GenBank/DDBJ whole genome shotgun (WGS) entry which is preliminary data.</text>
</comment>
<name>A0ABT7HKM5_9FUSO</name>
<dbReference type="PANTHER" id="PTHR30032:SF4">
    <property type="entry name" value="AMIDASE ENHANCER"/>
    <property type="match status" value="1"/>
</dbReference>
<dbReference type="EMBL" id="JASSPP010000005">
    <property type="protein sequence ID" value="MDK9580689.1"/>
    <property type="molecule type" value="Genomic_DNA"/>
</dbReference>
<organism evidence="3 4">
    <name type="scientific">Sneathia sanguinegens</name>
    <dbReference type="NCBI Taxonomy" id="40543"/>
    <lineage>
        <taxon>Bacteria</taxon>
        <taxon>Fusobacteriati</taxon>
        <taxon>Fusobacteriota</taxon>
        <taxon>Fusobacteriia</taxon>
        <taxon>Fusobacteriales</taxon>
        <taxon>Leptotrichiaceae</taxon>
        <taxon>Sneathia</taxon>
    </lineage>
</organism>
<evidence type="ECO:0000313" key="4">
    <source>
        <dbReference type="Proteomes" id="UP001225134"/>
    </source>
</evidence>
<keyword evidence="4" id="KW-1185">Reference proteome</keyword>
<dbReference type="InterPro" id="IPR013486">
    <property type="entry name" value="SpoIID/LytB"/>
</dbReference>
<dbReference type="PROSITE" id="PS51257">
    <property type="entry name" value="PROKAR_LIPOPROTEIN"/>
    <property type="match status" value="1"/>
</dbReference>
<gene>
    <name evidence="3" type="ORF">QQA45_04070</name>
</gene>
<dbReference type="PANTHER" id="PTHR30032">
    <property type="entry name" value="N-ACETYLMURAMOYL-L-ALANINE AMIDASE-RELATED"/>
    <property type="match status" value="1"/>
</dbReference>
<dbReference type="NCBIfam" id="TIGR02669">
    <property type="entry name" value="SpoIID_LytB"/>
    <property type="match status" value="1"/>
</dbReference>
<keyword evidence="1" id="KW-0732">Signal</keyword>
<dbReference type="InterPro" id="IPR051922">
    <property type="entry name" value="Bact_Sporulation_Assoc"/>
</dbReference>
<dbReference type="Proteomes" id="UP001225134">
    <property type="component" value="Unassembled WGS sequence"/>
</dbReference>
<feature type="chain" id="PRO_5047492324" evidence="1">
    <location>
        <begin position="21"/>
        <end position="292"/>
    </location>
</feature>
<dbReference type="Pfam" id="PF08486">
    <property type="entry name" value="SpoIID"/>
    <property type="match status" value="1"/>
</dbReference>
<reference evidence="3 4" key="1">
    <citation type="submission" date="2023-06" db="EMBL/GenBank/DDBJ databases">
        <title>Antibody response to the Sneathia vaginalis cytopathogenic toxin A during pregnancy.</title>
        <authorList>
            <person name="Mccoy Z.T."/>
            <person name="Serrano M.G."/>
            <person name="Spaine K."/>
            <person name="Edwards D.J."/>
            <person name="Buck G.A."/>
            <person name="Jefferson K."/>
        </authorList>
    </citation>
    <scope>NUCLEOTIDE SEQUENCE [LARGE SCALE GENOMIC DNA]</scope>
    <source>
        <strain evidence="3 4">CCUG 42621</strain>
    </source>
</reference>
<evidence type="ECO:0000259" key="2">
    <source>
        <dbReference type="Pfam" id="PF08486"/>
    </source>
</evidence>
<feature type="domain" description="Sporulation stage II protein D amidase enhancer LytB N-terminal" evidence="2">
    <location>
        <begin position="60"/>
        <end position="145"/>
    </location>
</feature>
<evidence type="ECO:0000313" key="3">
    <source>
        <dbReference type="EMBL" id="MDK9580689.1"/>
    </source>
</evidence>
<protein>
    <submittedName>
        <fullName evidence="3">SpoIID/LytB domain-containing protein</fullName>
    </submittedName>
</protein>